<evidence type="ECO:0000313" key="3">
    <source>
        <dbReference type="Proteomes" id="UP000038802"/>
    </source>
</evidence>
<gene>
    <name evidence="1" type="ORF">ERS007703_02414</name>
    <name evidence="2" type="ORF">ERS007720_03093</name>
</gene>
<evidence type="ECO:0000313" key="1">
    <source>
        <dbReference type="EMBL" id="COV96844.1"/>
    </source>
</evidence>
<sequence>MLSSWAVMSADCAAASVLTRAWICGNEILASSKSI</sequence>
<evidence type="ECO:0000313" key="4">
    <source>
        <dbReference type="Proteomes" id="UP000044938"/>
    </source>
</evidence>
<organism evidence="1 3">
    <name type="scientific">Mycobacterium tuberculosis</name>
    <dbReference type="NCBI Taxonomy" id="1773"/>
    <lineage>
        <taxon>Bacteria</taxon>
        <taxon>Bacillati</taxon>
        <taxon>Actinomycetota</taxon>
        <taxon>Actinomycetes</taxon>
        <taxon>Mycobacteriales</taxon>
        <taxon>Mycobacteriaceae</taxon>
        <taxon>Mycobacterium</taxon>
        <taxon>Mycobacterium tuberculosis complex</taxon>
    </lineage>
</organism>
<protein>
    <submittedName>
        <fullName evidence="1">Uncharacterized protein</fullName>
    </submittedName>
</protein>
<dbReference type="Proteomes" id="UP000038802">
    <property type="component" value="Unassembled WGS sequence"/>
</dbReference>
<proteinExistence type="predicted"/>
<dbReference type="EMBL" id="CSAJ01000460">
    <property type="protein sequence ID" value="COW69095.1"/>
    <property type="molecule type" value="Genomic_DNA"/>
</dbReference>
<evidence type="ECO:0000313" key="2">
    <source>
        <dbReference type="EMBL" id="COW69095.1"/>
    </source>
</evidence>
<reference evidence="3 4" key="1">
    <citation type="submission" date="2015-03" db="EMBL/GenBank/DDBJ databases">
        <authorList>
            <consortium name="Pathogen Informatics"/>
        </authorList>
    </citation>
    <scope>NUCLEOTIDE SEQUENCE [LARGE SCALE GENOMIC DNA]</scope>
    <source>
        <strain evidence="3">K00500041</strain>
        <strain evidence="2 4">M09401471</strain>
    </source>
</reference>
<accession>A0A0U0RDQ9</accession>
<reference evidence="1" key="2">
    <citation type="submission" date="2015-03" db="EMBL/GenBank/DDBJ databases">
        <authorList>
            <person name="Murphy D."/>
        </authorList>
    </citation>
    <scope>NUCLEOTIDE SEQUENCE [LARGE SCALE GENOMIC DNA]</scope>
    <source>
        <strain evidence="1">K00500041</strain>
    </source>
</reference>
<dbReference type="AlphaFoldDB" id="A0A0U0RDQ9"/>
<dbReference type="Proteomes" id="UP000044938">
    <property type="component" value="Unassembled WGS sequence"/>
</dbReference>
<dbReference type="EMBL" id="CSAE01000261">
    <property type="protein sequence ID" value="COV96844.1"/>
    <property type="molecule type" value="Genomic_DNA"/>
</dbReference>
<name>A0A0U0RDQ9_MYCTX</name>